<evidence type="ECO:0000256" key="7">
    <source>
        <dbReference type="PROSITE-ProRule" id="PRU00235"/>
    </source>
</evidence>
<sequence length="1143" mass="123506">MGENEPAETRLGLPELSQEGLERQSSWALPEIAPSPCSLVAWGRSDLGQTCVSTELASIPPLSVETLQSKDIVHAAGSIYNSAFVTRDGELYTSGANNEGQLGVRGHSTAQTPVRVAGLEAHTAHCIACGESHMLAVIDSGSLAAWGSNEYGQLGIGEQEGSAGNPRILRMPKGIHFARVACGTDHSLALSSGGQVYAFGEGSFGALGGGFRGSSGGSGFAGLPETANVHVPTAVMVLFPEAVVGIAAGQGFSAAVTLSGRVFTWGRGKYGALGSGRTEDRSMPAAVPGISDAVQVACGAHHCLVATRSGAVYSWGLDTDSQLGHGRLVEGASFLSHPRPIDALAGQHISQVSAGAAHSLFTGQQGQLWGCGSNAERQLAQEDADEDGAAPVTRRLLQSAGRAVRFAVAAGHHSLAVLEKLPRSNRQLRRSMSHERRCCQGCFGPLPLPPDLVQLAAIAGKAGASQKQSLMLSQALDDVCSSPAAFISALAEPDISEGPGSPNSSSPMPSHGFDIERVNQIYRAILQVYSPEVLHAFGKALVGLLRDTSIYMQAMQSAGLPHDTGEWLPRLVFLLLQNPLNGMIRLLSNLAGDVVAAETCAAMPRTCMHSSRNQAQTLLPLLAGALRALSAKPEQERMLARWLGQLSAEQFVSRCVRPIMRHVDAVAPQLDQSQRRSTIIAPAVWLADFLSDVNEHFAEKRLARSKFYSAALSDAIDVVWEYHTWRQALAQGIKRRRFQPVLLLCMVPWILTPACKANFFKVEAMLQMQRHAHASSINAFLQGMNPQEVQFLAIRIRRGHVLEDALNTIAARADELKKPLRIVFSSGGADEEGLDQGGVKKEFFQLLTREIFNEAYGMFVFNDETRTYWFSAASMEAGSEFRLVGQLMGLAIFNSVILDAHFPHCLYLKLLGLKPGFEDLKRAMPELSRGLQQLLDFEGDVEATFARSFEVEYDYFGELRSVELKPGGAAIPVTNDNRAEFVRLITDYYLNKSVEEQFSAFASGFMQVCDGPVLREMLRDDELELLVCGLPHLDFEALQATARYDGGFSAEHPTVQSFWRVLKGLPLDKKKRFLAFATGSDRAPVGGLGHLKLIIQRSGGDTDRLPSAHTCFNVLLLPEYSSQDKLCQRLLLAIENAQGFGLQ</sequence>
<evidence type="ECO:0000256" key="3">
    <source>
        <dbReference type="ARBA" id="ARBA00022679"/>
    </source>
</evidence>
<evidence type="ECO:0000256" key="5">
    <source>
        <dbReference type="ARBA" id="ARBA00022786"/>
    </source>
</evidence>
<dbReference type="InterPro" id="IPR000569">
    <property type="entry name" value="HECT_dom"/>
</dbReference>
<feature type="repeat" description="RCC1" evidence="7">
    <location>
        <begin position="366"/>
        <end position="420"/>
    </location>
</feature>
<feature type="active site" description="Glycyl thioester intermediate" evidence="6">
    <location>
        <position position="1111"/>
    </location>
</feature>
<comment type="subcellular location">
    <subcellularLocation>
        <location evidence="1">Cytoplasm</location>
    </subcellularLocation>
</comment>
<keyword evidence="2" id="KW-0963">Cytoplasm</keyword>
<evidence type="ECO:0000259" key="8">
    <source>
        <dbReference type="PROSITE" id="PS50237"/>
    </source>
</evidence>
<dbReference type="InterPro" id="IPR009091">
    <property type="entry name" value="RCC1/BLIP-II"/>
</dbReference>
<gene>
    <name evidence="9" type="ORF">CVIRNUC_005472</name>
</gene>
<dbReference type="Gene3D" id="2.130.10.30">
    <property type="entry name" value="Regulator of chromosome condensation 1/beta-lactamase-inhibitor protein II"/>
    <property type="match status" value="2"/>
</dbReference>
<reference evidence="9 10" key="1">
    <citation type="submission" date="2023-10" db="EMBL/GenBank/DDBJ databases">
        <authorList>
            <person name="Maclean D."/>
            <person name="Macfadyen A."/>
        </authorList>
    </citation>
    <scope>NUCLEOTIDE SEQUENCE [LARGE SCALE GENOMIC DNA]</scope>
</reference>
<dbReference type="Proteomes" id="UP001314263">
    <property type="component" value="Unassembled WGS sequence"/>
</dbReference>
<feature type="domain" description="HECT" evidence="8">
    <location>
        <begin position="812"/>
        <end position="1143"/>
    </location>
</feature>
<dbReference type="InterPro" id="IPR051709">
    <property type="entry name" value="Ub-ligase/GTPase-reg"/>
</dbReference>
<dbReference type="InterPro" id="IPR035983">
    <property type="entry name" value="Hect_E3_ubiquitin_ligase"/>
</dbReference>
<dbReference type="SUPFAM" id="SSF56204">
    <property type="entry name" value="Hect, E3 ligase catalytic domain"/>
    <property type="match status" value="1"/>
</dbReference>
<dbReference type="Gene3D" id="3.30.2410.10">
    <property type="entry name" value="Hect, E3 ligase catalytic domain"/>
    <property type="match status" value="1"/>
</dbReference>
<accession>A0AAV1I4F1</accession>
<feature type="repeat" description="RCC1" evidence="7">
    <location>
        <begin position="141"/>
        <end position="193"/>
    </location>
</feature>
<keyword evidence="3" id="KW-0808">Transferase</keyword>
<dbReference type="PROSITE" id="PS50012">
    <property type="entry name" value="RCC1_3"/>
    <property type="match status" value="6"/>
</dbReference>
<protein>
    <recommendedName>
        <fullName evidence="8">HECT domain-containing protein</fullName>
    </recommendedName>
</protein>
<proteinExistence type="predicted"/>
<dbReference type="PANTHER" id="PTHR45622">
    <property type="entry name" value="UBIQUITIN-PROTEIN LIGASE E3A-RELATED"/>
    <property type="match status" value="1"/>
</dbReference>
<dbReference type="AlphaFoldDB" id="A0AAV1I4F1"/>
<dbReference type="GO" id="GO:0005737">
    <property type="term" value="C:cytoplasm"/>
    <property type="evidence" value="ECO:0007669"/>
    <property type="project" value="UniProtKB-SubCell"/>
</dbReference>
<dbReference type="Pfam" id="PF00632">
    <property type="entry name" value="HECT"/>
    <property type="match status" value="1"/>
</dbReference>
<organism evidence="9 10">
    <name type="scientific">Coccomyxa viridis</name>
    <dbReference type="NCBI Taxonomy" id="1274662"/>
    <lineage>
        <taxon>Eukaryota</taxon>
        <taxon>Viridiplantae</taxon>
        <taxon>Chlorophyta</taxon>
        <taxon>core chlorophytes</taxon>
        <taxon>Trebouxiophyceae</taxon>
        <taxon>Trebouxiophyceae incertae sedis</taxon>
        <taxon>Coccomyxaceae</taxon>
        <taxon>Coccomyxa</taxon>
    </lineage>
</organism>
<keyword evidence="10" id="KW-1185">Reference proteome</keyword>
<keyword evidence="4" id="KW-0677">Repeat</keyword>
<dbReference type="InterPro" id="IPR000408">
    <property type="entry name" value="Reg_chr_condens"/>
</dbReference>
<dbReference type="EMBL" id="CAUYUE010000006">
    <property type="protein sequence ID" value="CAK0781794.1"/>
    <property type="molecule type" value="Genomic_DNA"/>
</dbReference>
<keyword evidence="5 6" id="KW-0833">Ubl conjugation pathway</keyword>
<dbReference type="PROSITE" id="PS50237">
    <property type="entry name" value="HECT"/>
    <property type="match status" value="1"/>
</dbReference>
<evidence type="ECO:0000313" key="9">
    <source>
        <dbReference type="EMBL" id="CAK0781794.1"/>
    </source>
</evidence>
<evidence type="ECO:0000256" key="4">
    <source>
        <dbReference type="ARBA" id="ARBA00022737"/>
    </source>
</evidence>
<feature type="repeat" description="RCC1" evidence="7">
    <location>
        <begin position="310"/>
        <end position="365"/>
    </location>
</feature>
<dbReference type="Gene3D" id="3.30.2160.10">
    <property type="entry name" value="Hect, E3 ligase catalytic domain"/>
    <property type="match status" value="1"/>
</dbReference>
<dbReference type="Pfam" id="PF25390">
    <property type="entry name" value="WD40_RLD"/>
    <property type="match status" value="1"/>
</dbReference>
<evidence type="ECO:0000256" key="6">
    <source>
        <dbReference type="PROSITE-ProRule" id="PRU00104"/>
    </source>
</evidence>
<dbReference type="FunFam" id="3.30.2160.10:FF:000004">
    <property type="entry name" value="probable E3 ubiquitin-protein ligase HERC4 isoform X1"/>
    <property type="match status" value="1"/>
</dbReference>
<dbReference type="FunFam" id="3.30.2410.10:FF:000003">
    <property type="entry name" value="probable E3 ubiquitin-protein ligase HERC4 isoform X1"/>
    <property type="match status" value="1"/>
</dbReference>
<dbReference type="InterPro" id="IPR058923">
    <property type="entry name" value="RCC1-like_dom"/>
</dbReference>
<dbReference type="SMART" id="SM00119">
    <property type="entry name" value="HECTc"/>
    <property type="match status" value="1"/>
</dbReference>
<dbReference type="Gene3D" id="3.90.1750.10">
    <property type="entry name" value="Hect, E3 ligase catalytic domains"/>
    <property type="match status" value="1"/>
</dbReference>
<evidence type="ECO:0000256" key="2">
    <source>
        <dbReference type="ARBA" id="ARBA00022490"/>
    </source>
</evidence>
<feature type="repeat" description="RCC1" evidence="7">
    <location>
        <begin position="260"/>
        <end position="309"/>
    </location>
</feature>
<feature type="repeat" description="RCC1" evidence="7">
    <location>
        <begin position="194"/>
        <end position="259"/>
    </location>
</feature>
<evidence type="ECO:0000313" key="10">
    <source>
        <dbReference type="Proteomes" id="UP001314263"/>
    </source>
</evidence>
<dbReference type="PANTHER" id="PTHR45622:SF60">
    <property type="entry name" value="UBIQUITIN-PROTEIN LIGASE E3A"/>
    <property type="match status" value="1"/>
</dbReference>
<name>A0AAV1I4F1_9CHLO</name>
<dbReference type="GO" id="GO:0061630">
    <property type="term" value="F:ubiquitin protein ligase activity"/>
    <property type="evidence" value="ECO:0007669"/>
    <property type="project" value="TreeGrafter"/>
</dbReference>
<dbReference type="PRINTS" id="PR00633">
    <property type="entry name" value="RCCNDNSATION"/>
</dbReference>
<comment type="caution">
    <text evidence="9">The sequence shown here is derived from an EMBL/GenBank/DDBJ whole genome shotgun (WGS) entry which is preliminary data.</text>
</comment>
<feature type="repeat" description="RCC1" evidence="7">
    <location>
        <begin position="89"/>
        <end position="140"/>
    </location>
</feature>
<dbReference type="PROSITE" id="PS00626">
    <property type="entry name" value="RCC1_2"/>
    <property type="match status" value="1"/>
</dbReference>
<dbReference type="CDD" id="cd00078">
    <property type="entry name" value="HECTc"/>
    <property type="match status" value="1"/>
</dbReference>
<evidence type="ECO:0000256" key="1">
    <source>
        <dbReference type="ARBA" id="ARBA00004496"/>
    </source>
</evidence>
<dbReference type="SUPFAM" id="SSF50985">
    <property type="entry name" value="RCC1/BLIP-II"/>
    <property type="match status" value="2"/>
</dbReference>